<proteinExistence type="predicted"/>
<dbReference type="Proteomes" id="UP000887579">
    <property type="component" value="Unplaced"/>
</dbReference>
<dbReference type="WBParaSite" id="ES5_v2.g26914.t1">
    <property type="protein sequence ID" value="ES5_v2.g26914.t1"/>
    <property type="gene ID" value="ES5_v2.g26914"/>
</dbReference>
<protein>
    <submittedName>
        <fullName evidence="2">Uncharacterized protein</fullName>
    </submittedName>
</protein>
<name>A0AC34GB98_9BILA</name>
<sequence>MAKEGGTSGGTTSTNKCLLEMKKIKEFEELAK</sequence>
<evidence type="ECO:0000313" key="2">
    <source>
        <dbReference type="WBParaSite" id="ES5_v2.g26914.t1"/>
    </source>
</evidence>
<evidence type="ECO:0000313" key="1">
    <source>
        <dbReference type="Proteomes" id="UP000887579"/>
    </source>
</evidence>
<accession>A0AC34GB98</accession>
<organism evidence="1 2">
    <name type="scientific">Panagrolaimus sp. ES5</name>
    <dbReference type="NCBI Taxonomy" id="591445"/>
    <lineage>
        <taxon>Eukaryota</taxon>
        <taxon>Metazoa</taxon>
        <taxon>Ecdysozoa</taxon>
        <taxon>Nematoda</taxon>
        <taxon>Chromadorea</taxon>
        <taxon>Rhabditida</taxon>
        <taxon>Tylenchina</taxon>
        <taxon>Panagrolaimomorpha</taxon>
        <taxon>Panagrolaimoidea</taxon>
        <taxon>Panagrolaimidae</taxon>
        <taxon>Panagrolaimus</taxon>
    </lineage>
</organism>
<reference evidence="2" key="1">
    <citation type="submission" date="2022-11" db="UniProtKB">
        <authorList>
            <consortium name="WormBaseParasite"/>
        </authorList>
    </citation>
    <scope>IDENTIFICATION</scope>
</reference>